<evidence type="ECO:0000313" key="3">
    <source>
        <dbReference type="Proteomes" id="UP000240653"/>
    </source>
</evidence>
<protein>
    <submittedName>
        <fullName evidence="2">DUF1345 domain-containing protein</fullName>
    </submittedName>
</protein>
<feature type="transmembrane region" description="Helical" evidence="1">
    <location>
        <begin position="103"/>
        <end position="127"/>
    </location>
</feature>
<name>A0A2P7SBF0_9HYPH</name>
<accession>A0A2P7SBF0</accession>
<feature type="transmembrane region" description="Helical" evidence="1">
    <location>
        <begin position="70"/>
        <end position="91"/>
    </location>
</feature>
<comment type="caution">
    <text evidence="2">The sequence shown here is derived from an EMBL/GenBank/DDBJ whole genome shotgun (WGS) entry which is preliminary data.</text>
</comment>
<dbReference type="Pfam" id="PF07077">
    <property type="entry name" value="DUF1345"/>
    <property type="match status" value="1"/>
</dbReference>
<feature type="transmembrane region" description="Helical" evidence="1">
    <location>
        <begin position="31"/>
        <end position="49"/>
    </location>
</feature>
<feature type="transmembrane region" description="Helical" evidence="1">
    <location>
        <begin position="196"/>
        <end position="217"/>
    </location>
</feature>
<organism evidence="2 3">
    <name type="scientific">Pseudaminobacter soli</name>
    <name type="common">ex Li et al. 2025</name>
    <dbReference type="NCBI Taxonomy" id="1295366"/>
    <lineage>
        <taxon>Bacteria</taxon>
        <taxon>Pseudomonadati</taxon>
        <taxon>Pseudomonadota</taxon>
        <taxon>Alphaproteobacteria</taxon>
        <taxon>Hyphomicrobiales</taxon>
        <taxon>Phyllobacteriaceae</taxon>
        <taxon>Pseudaminobacter</taxon>
    </lineage>
</organism>
<gene>
    <name evidence="2" type="ORF">C7I85_15760</name>
</gene>
<keyword evidence="1" id="KW-1133">Transmembrane helix</keyword>
<keyword evidence="1" id="KW-0812">Transmembrane</keyword>
<evidence type="ECO:0000313" key="2">
    <source>
        <dbReference type="EMBL" id="PSJ59798.1"/>
    </source>
</evidence>
<dbReference type="AlphaFoldDB" id="A0A2P7SBF0"/>
<keyword evidence="1" id="KW-0472">Membrane</keyword>
<feature type="transmembrane region" description="Helical" evidence="1">
    <location>
        <begin position="7"/>
        <end position="25"/>
    </location>
</feature>
<sequence length="218" mass="24047">MKPFGRHVIFLVSATVGIIAFVIALVVKHPLAYSIGANAYFISYIALVLRQMPRLTPDFLSRRAQQADEPVWIIFLVTLAVVCIAIGSLFVLMNAKRIPHPYWLAFAMFSLPLGWFTIHCMAALHYANLYWKGDKVPESDDTRSRKPAGGLEFPGTSRPCGWDFLYFALVIGMTAQTADTGITKTAMRTSAMVHSIISFFYNTVIVAAAVNLVVSLAG</sequence>
<dbReference type="Proteomes" id="UP000240653">
    <property type="component" value="Unassembled WGS sequence"/>
</dbReference>
<dbReference type="OrthoDB" id="64737at2"/>
<reference evidence="2 3" key="1">
    <citation type="submission" date="2018-03" db="EMBL/GenBank/DDBJ databases">
        <title>The draft genome of Mesorhizobium soli JCM 19897.</title>
        <authorList>
            <person name="Li L."/>
            <person name="Liu L."/>
            <person name="Liang L."/>
            <person name="Wang T."/>
            <person name="Zhang X."/>
        </authorList>
    </citation>
    <scope>NUCLEOTIDE SEQUENCE [LARGE SCALE GENOMIC DNA]</scope>
    <source>
        <strain evidence="2 3">JCM 19897</strain>
    </source>
</reference>
<dbReference type="EMBL" id="PXYL01000007">
    <property type="protein sequence ID" value="PSJ59798.1"/>
    <property type="molecule type" value="Genomic_DNA"/>
</dbReference>
<dbReference type="InterPro" id="IPR009781">
    <property type="entry name" value="DUF1345"/>
</dbReference>
<evidence type="ECO:0000256" key="1">
    <source>
        <dbReference type="SAM" id="Phobius"/>
    </source>
</evidence>
<dbReference type="RefSeq" id="WP_106724941.1">
    <property type="nucleotide sequence ID" value="NZ_PXYL01000007.1"/>
</dbReference>
<keyword evidence="3" id="KW-1185">Reference proteome</keyword>
<proteinExistence type="predicted"/>